<feature type="region of interest" description="Disordered" evidence="1">
    <location>
        <begin position="1"/>
        <end position="43"/>
    </location>
</feature>
<reference evidence="2" key="1">
    <citation type="journal article" date="2021" name="Nat. Commun.">
        <title>Genetic determinants of endophytism in the Arabidopsis root mycobiome.</title>
        <authorList>
            <person name="Mesny F."/>
            <person name="Miyauchi S."/>
            <person name="Thiergart T."/>
            <person name="Pickel B."/>
            <person name="Atanasova L."/>
            <person name="Karlsson M."/>
            <person name="Huettel B."/>
            <person name="Barry K.W."/>
            <person name="Haridas S."/>
            <person name="Chen C."/>
            <person name="Bauer D."/>
            <person name="Andreopoulos W."/>
            <person name="Pangilinan J."/>
            <person name="LaButti K."/>
            <person name="Riley R."/>
            <person name="Lipzen A."/>
            <person name="Clum A."/>
            <person name="Drula E."/>
            <person name="Henrissat B."/>
            <person name="Kohler A."/>
            <person name="Grigoriev I.V."/>
            <person name="Martin F.M."/>
            <person name="Hacquard S."/>
        </authorList>
    </citation>
    <scope>NUCLEOTIDE SEQUENCE</scope>
    <source>
        <strain evidence="2">MPI-CAGE-CH-0230</strain>
    </source>
</reference>
<protein>
    <submittedName>
        <fullName evidence="2">Uncharacterized protein</fullName>
    </submittedName>
</protein>
<comment type="caution">
    <text evidence="2">The sequence shown here is derived from an EMBL/GenBank/DDBJ whole genome shotgun (WGS) entry which is preliminary data.</text>
</comment>
<sequence length="241" mass="28367">MSKVEHDTPKRAKVRGVLQFLADHHQLRSDSNPSPHDDNARPLYSKRDVFRYYGVSKTQGYEWLKTEPLLDPDRPDSEEGDRRPPSPSPDRPPKQRCTDWASRRRTNNINFAENRGRSMAFSFQDGEQLHQWLLHLPEGDKYQAHRLPWPVAAMEAGLDVEAAECTIRRRMAMEPFKYHTCNSTVKEGLSDSVKRQRVKYVHQQLKKPWRDPRWRHNCFSMDEVHFGFQPALTTKVHRRPD</sequence>
<evidence type="ECO:0000313" key="3">
    <source>
        <dbReference type="Proteomes" id="UP000756346"/>
    </source>
</evidence>
<dbReference type="RefSeq" id="XP_046010804.1">
    <property type="nucleotide sequence ID" value="XM_046154591.1"/>
</dbReference>
<dbReference type="Proteomes" id="UP000756346">
    <property type="component" value="Unassembled WGS sequence"/>
</dbReference>
<dbReference type="GeneID" id="70184137"/>
<proteinExistence type="predicted"/>
<evidence type="ECO:0000256" key="1">
    <source>
        <dbReference type="SAM" id="MobiDB-lite"/>
    </source>
</evidence>
<feature type="compositionally biased region" description="Basic and acidic residues" evidence="1">
    <location>
        <begin position="71"/>
        <end position="84"/>
    </location>
</feature>
<accession>A0A9P8Y2I5</accession>
<keyword evidence="3" id="KW-1185">Reference proteome</keyword>
<dbReference type="EMBL" id="JAGTJQ010000007">
    <property type="protein sequence ID" value="KAH7028005.1"/>
    <property type="molecule type" value="Genomic_DNA"/>
</dbReference>
<dbReference type="OrthoDB" id="3943628at2759"/>
<organism evidence="2 3">
    <name type="scientific">Microdochium trichocladiopsis</name>
    <dbReference type="NCBI Taxonomy" id="1682393"/>
    <lineage>
        <taxon>Eukaryota</taxon>
        <taxon>Fungi</taxon>
        <taxon>Dikarya</taxon>
        <taxon>Ascomycota</taxon>
        <taxon>Pezizomycotina</taxon>
        <taxon>Sordariomycetes</taxon>
        <taxon>Xylariomycetidae</taxon>
        <taxon>Xylariales</taxon>
        <taxon>Microdochiaceae</taxon>
        <taxon>Microdochium</taxon>
    </lineage>
</organism>
<name>A0A9P8Y2I5_9PEZI</name>
<dbReference type="AlphaFoldDB" id="A0A9P8Y2I5"/>
<evidence type="ECO:0000313" key="2">
    <source>
        <dbReference type="EMBL" id="KAH7028005.1"/>
    </source>
</evidence>
<feature type="region of interest" description="Disordered" evidence="1">
    <location>
        <begin position="64"/>
        <end position="105"/>
    </location>
</feature>
<gene>
    <name evidence="2" type="ORF">B0I36DRAFT_328426</name>
</gene>
<feature type="compositionally biased region" description="Basic and acidic residues" evidence="1">
    <location>
        <begin position="1"/>
        <end position="10"/>
    </location>
</feature>